<evidence type="ECO:0000313" key="2">
    <source>
        <dbReference type="EMBL" id="QGM97794.1"/>
    </source>
</evidence>
<dbReference type="EMBL" id="CP044331">
    <property type="protein sequence ID" value="QGM97794.1"/>
    <property type="molecule type" value="Genomic_DNA"/>
</dbReference>
<name>A0A6B8M1W2_9HYPH</name>
<dbReference type="AlphaFoldDB" id="A0A6B8M1W2"/>
<keyword evidence="3" id="KW-1185">Reference proteome</keyword>
<protein>
    <submittedName>
        <fullName evidence="2">Uncharacterized protein</fullName>
    </submittedName>
</protein>
<evidence type="ECO:0000256" key="1">
    <source>
        <dbReference type="SAM" id="SignalP"/>
    </source>
</evidence>
<feature type="signal peptide" evidence="1">
    <location>
        <begin position="1"/>
        <end position="25"/>
    </location>
</feature>
<dbReference type="KEGG" id="mpar:F7D14_10160"/>
<organism evidence="2 3">
    <name type="scientific">Methylocystis parvus</name>
    <dbReference type="NCBI Taxonomy" id="134"/>
    <lineage>
        <taxon>Bacteria</taxon>
        <taxon>Pseudomonadati</taxon>
        <taxon>Pseudomonadota</taxon>
        <taxon>Alphaproteobacteria</taxon>
        <taxon>Hyphomicrobiales</taxon>
        <taxon>Methylocystaceae</taxon>
        <taxon>Methylocystis</taxon>
    </lineage>
</organism>
<proteinExistence type="predicted"/>
<keyword evidence="1" id="KW-0732">Signal</keyword>
<reference evidence="2 3" key="1">
    <citation type="submission" date="2019-09" db="EMBL/GenBank/DDBJ databases">
        <title>Isolation and complete genome sequencing of Methylocystis species.</title>
        <authorList>
            <person name="Rumah B.L."/>
            <person name="Stead C.E."/>
            <person name="Stevens B.C."/>
            <person name="Minton N.P."/>
            <person name="Grosse-Honebrink A."/>
            <person name="Zhang Y."/>
        </authorList>
    </citation>
    <scope>NUCLEOTIDE SEQUENCE [LARGE SCALE GENOMIC DNA]</scope>
    <source>
        <strain evidence="2 3">BRCS2</strain>
    </source>
</reference>
<feature type="chain" id="PRO_5025372289" evidence="1">
    <location>
        <begin position="26"/>
        <end position="242"/>
    </location>
</feature>
<dbReference type="RefSeq" id="WP_016922045.1">
    <property type="nucleotide sequence ID" value="NZ_CP044331.1"/>
</dbReference>
<accession>A0A6B8M1W2</accession>
<sequence length="242" mass="27295">MTSRRNFVSALATAPLAALPEILPAATFGESSDDVAPLWEEWIDLDERIAEAWDRYAGAIDRLPFWANTGPRYIASDGSYVGENVGWPLDLSVTPPEYSGVWRLARPSKYDYRAEFKRMAGLFGESIAKAAYIRNLRNLVRLHQAQREEFQKVRLNELEAEWNRLGDRQSDLADEILDHPDISINAAAAKLVVGIWFIEPERVVGMPLDRFRPALEALSPHLTGRIAADVVRLIASDMRSFE</sequence>
<gene>
    <name evidence="2" type="ORF">F7D14_10160</name>
</gene>
<evidence type="ECO:0000313" key="3">
    <source>
        <dbReference type="Proteomes" id="UP000422569"/>
    </source>
</evidence>
<dbReference type="Proteomes" id="UP000422569">
    <property type="component" value="Chromosome"/>
</dbReference>